<dbReference type="Pfam" id="PF00128">
    <property type="entry name" value="Alpha-amylase"/>
    <property type="match status" value="1"/>
</dbReference>
<evidence type="ECO:0000313" key="3">
    <source>
        <dbReference type="Proteomes" id="UP000185434"/>
    </source>
</evidence>
<organism evidence="2 3">
    <name type="scientific">Corynebacterium frankenforstense DSM 45800</name>
    <dbReference type="NCBI Taxonomy" id="1437875"/>
    <lineage>
        <taxon>Bacteria</taxon>
        <taxon>Bacillati</taxon>
        <taxon>Actinomycetota</taxon>
        <taxon>Actinomycetes</taxon>
        <taxon>Mycobacteriales</taxon>
        <taxon>Corynebacteriaceae</taxon>
        <taxon>Corynebacterium</taxon>
    </lineage>
</organism>
<dbReference type="InterPro" id="IPR017853">
    <property type="entry name" value="GH"/>
</dbReference>
<sequence>MVNRDITATYRLQLRGPAADPDGAGRAFTFDDARAQIPYLKDLGISHLYLSPILSAPAESNHGYDVVDPTEVNPALGGIEGLRRLSAAAREAGMGVIVDLVPNHLGVDTAYLNPWWWDTLKHGRDSAWEDFFDIDWHDDNGADGRLGLPVLGSPDDVEALTLVARGDDAYPAGLEERAAEDGSDDVVLAYYDNVFPVAPGTCSGPDDDPVAVHSRQHYRLMYWREGVISYRRFFSVNGLAGIRQEDPKVFRASHRVLRQLCREGLIDGVRVDHPDGMANPFQYLRRLRRLIGPERWLVVEKILGVDEPLDARLPADGTTGYDALRELDGVFVNRAAEDSLSMLALEQSGSTWNAQAIEASEHQLKHGVAEFELAAEVRRLARAIRRDNFSTAGSNVSEDRLVSTIMHLVAAMPVYRADYLSLSRVTATVVAEMSQRFPSRRDALDLISAALLADDGEAMTRFAQVCGAVMAKGVEDTLFYRACRLVPLQEVGGAPGRFGVSAAEFHLLQQERARLWPRAMTTLTTHDTKRSEDTRARIIELSEFPNDFAEFVGEVTSVVPAPDAATGHFLLQNIIGVWPADGQVTEKLRGRLRDYALKAVREAGVHTTWFDQDSAFETNVLDWIDVLVDGPVTSRITAFVAALDDGALTVSLGRKVLQLLGPGVPDVYQGTEYVDRSLVDPDNRRFVDYTARAQTLATGAPDFAALAAGDAIDDAARADAAADGTVADAGEEQKQPSGLIEEVFPAWHAALDSPDRVKQYVTHTALTVRHAFPEAFVEGDYQAVFAEGPGIAHVIGMARGEAVDAADIVGEEGLDEPEPPKVSVIALAVRRPLSLAYRGGWRGTTVTLPEGEWTEKITGRTFSGTVDAAELFAALPTAVLVPADADTDAAREAKA</sequence>
<dbReference type="GO" id="GO:0047470">
    <property type="term" value="F:(1,4)-alpha-D-glucan 1-alpha-D-glucosylmutase activity"/>
    <property type="evidence" value="ECO:0007669"/>
    <property type="project" value="TreeGrafter"/>
</dbReference>
<dbReference type="RefSeq" id="WP_075664164.1">
    <property type="nucleotide sequence ID" value="NZ_CP009247.1"/>
</dbReference>
<dbReference type="OrthoDB" id="9761577at2"/>
<feature type="domain" description="Glycosyl hydrolase family 13 catalytic" evidence="1">
    <location>
        <begin position="19"/>
        <end position="489"/>
    </location>
</feature>
<protein>
    <submittedName>
        <fullName evidence="2">Maltooligosyl trehalose synthase</fullName>
    </submittedName>
</protein>
<dbReference type="Gene3D" id="1.10.150.200">
    <property type="entry name" value="Maltooligosyl trehalose synthase, domain 3"/>
    <property type="match status" value="1"/>
</dbReference>
<dbReference type="Gene3D" id="3.30.1590.10">
    <property type="entry name" value="Maltooligosyl trehalose synthase, domain 2"/>
    <property type="match status" value="1"/>
</dbReference>
<dbReference type="NCBIfam" id="TIGR02401">
    <property type="entry name" value="trehalose_TreY"/>
    <property type="match status" value="1"/>
</dbReference>
<dbReference type="SMART" id="SM00642">
    <property type="entry name" value="Aamy"/>
    <property type="match status" value="1"/>
</dbReference>
<dbReference type="Proteomes" id="UP000185434">
    <property type="component" value="Chromosome"/>
</dbReference>
<dbReference type="PANTHER" id="PTHR10357">
    <property type="entry name" value="ALPHA-AMYLASE FAMILY MEMBER"/>
    <property type="match status" value="1"/>
</dbReference>
<proteinExistence type="predicted"/>
<dbReference type="InterPro" id="IPR013797">
    <property type="entry name" value="Maltooligo_trehalose_synth_4"/>
</dbReference>
<dbReference type="Gene3D" id="3.20.20.80">
    <property type="entry name" value="Glycosidases"/>
    <property type="match status" value="1"/>
</dbReference>
<reference evidence="2 3" key="1">
    <citation type="submission" date="2014-08" db="EMBL/GenBank/DDBJ databases">
        <title>Complete genome sequence of Corynebacterium frankenforstense ST18(T) (=DSM 45800(T)), isolated from raw cow milk.</title>
        <authorList>
            <person name="Ruckert C."/>
            <person name="Albersmeier A."/>
            <person name="Winkler A."/>
            <person name="Lipski A."/>
            <person name="Kalinowski J."/>
        </authorList>
    </citation>
    <scope>NUCLEOTIDE SEQUENCE [LARGE SCALE GENOMIC DNA]</scope>
    <source>
        <strain evidence="2 3">ST18</strain>
    </source>
</reference>
<keyword evidence="3" id="KW-1185">Reference proteome</keyword>
<evidence type="ECO:0000259" key="1">
    <source>
        <dbReference type="SMART" id="SM00642"/>
    </source>
</evidence>
<dbReference type="InterPro" id="IPR012767">
    <property type="entry name" value="Trehalose_TreY"/>
</dbReference>
<dbReference type="STRING" id="1437875.CFRA_07815"/>
<evidence type="ECO:0000313" key="2">
    <source>
        <dbReference type="EMBL" id="APT89179.1"/>
    </source>
</evidence>
<gene>
    <name evidence="2" type="ORF">CFRA_07815</name>
</gene>
<dbReference type="Gene3D" id="1.10.10.470">
    <property type="entry name" value="Maltooligosyl trehalose synthase, domain 4"/>
    <property type="match status" value="1"/>
</dbReference>
<dbReference type="EMBL" id="CP009247">
    <property type="protein sequence ID" value="APT89179.1"/>
    <property type="molecule type" value="Genomic_DNA"/>
</dbReference>
<dbReference type="AlphaFoldDB" id="A0A1L7CTN5"/>
<dbReference type="PANTHER" id="PTHR10357:SF216">
    <property type="entry name" value="MALTOOLIGOSYL TREHALOSE SYNTHASE-RELATED"/>
    <property type="match status" value="1"/>
</dbReference>
<accession>A0A1L7CTN5</accession>
<dbReference type="GO" id="GO:0030980">
    <property type="term" value="P:alpha-glucan catabolic process"/>
    <property type="evidence" value="ECO:0007669"/>
    <property type="project" value="TreeGrafter"/>
</dbReference>
<name>A0A1L7CTN5_9CORY</name>
<dbReference type="KEGG" id="cfk:CFRA_07815"/>
<dbReference type="GO" id="GO:0005992">
    <property type="term" value="P:trehalose biosynthetic process"/>
    <property type="evidence" value="ECO:0007669"/>
    <property type="project" value="TreeGrafter"/>
</dbReference>
<dbReference type="SUPFAM" id="SSF51445">
    <property type="entry name" value="(Trans)glycosidases"/>
    <property type="match status" value="1"/>
</dbReference>
<dbReference type="InterPro" id="IPR006047">
    <property type="entry name" value="GH13_cat_dom"/>
</dbReference>
<dbReference type="CDD" id="cd11336">
    <property type="entry name" value="AmyAc_MTSase"/>
    <property type="match status" value="1"/>
</dbReference>